<gene>
    <name evidence="5" type="ORF">A946_10825</name>
    <name evidence="6" type="ORF">kam1_169</name>
</gene>
<organism evidence="6 8">
    <name type="scientific">Methylacidiphilum kamchatkense Kam1</name>
    <dbReference type="NCBI Taxonomy" id="1202785"/>
    <lineage>
        <taxon>Bacteria</taxon>
        <taxon>Pseudomonadati</taxon>
        <taxon>Verrucomicrobiota</taxon>
        <taxon>Methylacidiphilae</taxon>
        <taxon>Methylacidiphilales</taxon>
        <taxon>Methylacidiphilaceae</taxon>
        <taxon>Methylacidiphilum (ex Ratnadevi et al. 2023)</taxon>
    </lineage>
</organism>
<dbReference type="GO" id="GO:0016747">
    <property type="term" value="F:acyltransferase activity, transferring groups other than amino-acyl groups"/>
    <property type="evidence" value="ECO:0007669"/>
    <property type="project" value="InterPro"/>
</dbReference>
<dbReference type="OrthoDB" id="9785602at2"/>
<evidence type="ECO:0000313" key="6">
    <source>
        <dbReference type="EMBL" id="QDQ41426.1"/>
    </source>
</evidence>
<dbReference type="InterPro" id="IPR016181">
    <property type="entry name" value="Acyl_CoA_acyltransferase"/>
</dbReference>
<dbReference type="Proteomes" id="UP000315925">
    <property type="component" value="Chromosome"/>
</dbReference>
<evidence type="ECO:0000256" key="1">
    <source>
        <dbReference type="ARBA" id="ARBA00022679"/>
    </source>
</evidence>
<reference evidence="6" key="2">
    <citation type="journal article" date="2019" name="BMC Genomics">
        <title>Complete genome sequence analysis of the thermoacidophilic verrucomicrobial methanotroph 'Candidatus Methylacidiphilum kamchatkense' strain Kam1 and comparison with its closest relatives.</title>
        <authorList>
            <person name="Kruse T."/>
            <person name="Ratnadevi C.M."/>
            <person name="Erikstad H.A."/>
            <person name="Birkeland N.K."/>
        </authorList>
    </citation>
    <scope>NUCLEOTIDE SEQUENCE</scope>
    <source>
        <strain evidence="6">Kam1</strain>
    </source>
</reference>
<dbReference type="SUPFAM" id="SSF55729">
    <property type="entry name" value="Acyl-CoA N-acyltransferases (Nat)"/>
    <property type="match status" value="1"/>
</dbReference>
<evidence type="ECO:0000259" key="4">
    <source>
        <dbReference type="PROSITE" id="PS51186"/>
    </source>
</evidence>
<keyword evidence="7" id="KW-1185">Reference proteome</keyword>
<dbReference type="KEGG" id="mkc:kam1_169"/>
<dbReference type="PANTHER" id="PTHR43792:SF8">
    <property type="entry name" value="[RIBOSOMAL PROTEIN US5]-ALANINE N-ACETYLTRANSFERASE"/>
    <property type="match status" value="1"/>
</dbReference>
<feature type="domain" description="N-acetyltransferase" evidence="4">
    <location>
        <begin position="14"/>
        <end position="174"/>
    </location>
</feature>
<proteinExistence type="inferred from homology"/>
<dbReference type="PANTHER" id="PTHR43792">
    <property type="entry name" value="GNAT FAMILY, PUTATIVE (AFU_ORTHOLOGUE AFUA_3G00765)-RELATED-RELATED"/>
    <property type="match status" value="1"/>
</dbReference>
<dbReference type="STRING" id="1202785.A946_10825"/>
<evidence type="ECO:0000256" key="3">
    <source>
        <dbReference type="ARBA" id="ARBA00038502"/>
    </source>
</evidence>
<dbReference type="InterPro" id="IPR051531">
    <property type="entry name" value="N-acetyltransferase"/>
</dbReference>
<dbReference type="Proteomes" id="UP000031594">
    <property type="component" value="Unassembled WGS sequence"/>
</dbReference>
<comment type="similarity">
    <text evidence="3">Belongs to the acetyltransferase family. RimJ subfamily.</text>
</comment>
<reference evidence="5 7" key="1">
    <citation type="submission" date="2014-08" db="EMBL/GenBank/DDBJ databases">
        <title>Methylacidiphilum kamchatkense strain Kam1 draft genome sequence.</title>
        <authorList>
            <person name="Birkeland N.-K."/>
            <person name="Erikstad H.A."/>
        </authorList>
    </citation>
    <scope>NUCLEOTIDE SEQUENCE [LARGE SCALE GENOMIC DNA]</scope>
    <source>
        <strain evidence="5 7">Kam1</strain>
    </source>
</reference>
<dbReference type="RefSeq" id="WP_039722189.1">
    <property type="nucleotide sequence ID" value="NZ_CP037899.1"/>
</dbReference>
<evidence type="ECO:0000313" key="7">
    <source>
        <dbReference type="Proteomes" id="UP000031594"/>
    </source>
</evidence>
<dbReference type="Pfam" id="PF13302">
    <property type="entry name" value="Acetyltransf_3"/>
    <property type="match status" value="1"/>
</dbReference>
<dbReference type="EMBL" id="CP037899">
    <property type="protein sequence ID" value="QDQ41426.1"/>
    <property type="molecule type" value="Genomic_DNA"/>
</dbReference>
<evidence type="ECO:0000256" key="2">
    <source>
        <dbReference type="ARBA" id="ARBA00023315"/>
    </source>
</evidence>
<dbReference type="PROSITE" id="PS51186">
    <property type="entry name" value="GNAT"/>
    <property type="match status" value="1"/>
</dbReference>
<dbReference type="AlphaFoldDB" id="A0A0C1V2E6"/>
<protein>
    <submittedName>
        <fullName evidence="5 6">Acetyltransferase</fullName>
    </submittedName>
</protein>
<dbReference type="Gene3D" id="3.40.630.30">
    <property type="match status" value="1"/>
</dbReference>
<accession>A0A0C1V2E6</accession>
<evidence type="ECO:0000313" key="5">
    <source>
        <dbReference type="EMBL" id="KIE57810.1"/>
    </source>
</evidence>
<reference evidence="8" key="3">
    <citation type="submission" date="2019-03" db="EMBL/GenBank/DDBJ databases">
        <title>Complete genome of Methylacidiphilum kamchatkense Kam1.</title>
        <authorList>
            <person name="Kruse T."/>
            <person name="Murarilal Ratnadevi C."/>
            <person name="Erikstad H.-A."/>
            <person name="Birkeland N.-K."/>
        </authorList>
    </citation>
    <scope>NUCLEOTIDE SEQUENCE [LARGE SCALE GENOMIC DNA]</scope>
    <source>
        <strain evidence="8">kam1</strain>
    </source>
</reference>
<name>A0A0C1V2E6_9BACT</name>
<dbReference type="InterPro" id="IPR000182">
    <property type="entry name" value="GNAT_dom"/>
</dbReference>
<keyword evidence="2" id="KW-0012">Acyltransferase</keyword>
<evidence type="ECO:0000313" key="8">
    <source>
        <dbReference type="Proteomes" id="UP000315925"/>
    </source>
</evidence>
<keyword evidence="1 6" id="KW-0808">Transferase</keyword>
<dbReference type="EMBL" id="JQNX01000010">
    <property type="protein sequence ID" value="KIE57810.1"/>
    <property type="molecule type" value="Genomic_DNA"/>
</dbReference>
<sequence>MTENNPFPILLDRLILRPLEASDEERVVQLAGDPDASWGTRSITYPDSVDRAASWLREHMEMMKKGESLSLAIILKENLSMIGAVILFYELRHERAEIGCWIAKAYWSKGYGTEACRAVLHYAFNVLKLNKISAYCLAKNIASLRLIEKLGMKFEGCLRKHLKIRGIFEDLLIYGLLAEERKE</sequence>